<keyword evidence="1" id="KW-0863">Zinc-finger</keyword>
<organism evidence="3 4">
    <name type="scientific">Pseudonocardia nematodicida</name>
    <dbReference type="NCBI Taxonomy" id="1206997"/>
    <lineage>
        <taxon>Bacteria</taxon>
        <taxon>Bacillati</taxon>
        <taxon>Actinomycetota</taxon>
        <taxon>Actinomycetes</taxon>
        <taxon>Pseudonocardiales</taxon>
        <taxon>Pseudonocardiaceae</taxon>
        <taxon>Pseudonocardia</taxon>
    </lineage>
</organism>
<dbReference type="EMBL" id="JBEDNQ010000011">
    <property type="protein sequence ID" value="MEQ3553700.1"/>
    <property type="molecule type" value="Genomic_DNA"/>
</dbReference>
<evidence type="ECO:0000313" key="3">
    <source>
        <dbReference type="EMBL" id="MEQ3553700.1"/>
    </source>
</evidence>
<keyword evidence="1" id="KW-0862">Zinc</keyword>
<name>A0ABV1KGW6_9PSEU</name>
<evidence type="ECO:0000259" key="2">
    <source>
        <dbReference type="PROSITE" id="PS50966"/>
    </source>
</evidence>
<proteinExistence type="predicted"/>
<protein>
    <recommendedName>
        <fullName evidence="2">SWIM-type domain-containing protein</fullName>
    </recommendedName>
</protein>
<evidence type="ECO:0000313" key="4">
    <source>
        <dbReference type="Proteomes" id="UP001494902"/>
    </source>
</evidence>
<dbReference type="PANTHER" id="PTHR38133:SF1">
    <property type="entry name" value="SLR1429 PROTEIN"/>
    <property type="match status" value="1"/>
</dbReference>
<dbReference type="Proteomes" id="UP001494902">
    <property type="component" value="Unassembled WGS sequence"/>
</dbReference>
<dbReference type="PANTHER" id="PTHR38133">
    <property type="entry name" value="SLR1429 PROTEIN"/>
    <property type="match status" value="1"/>
</dbReference>
<comment type="caution">
    <text evidence="3">The sequence shown here is derived from an EMBL/GenBank/DDBJ whole genome shotgun (WGS) entry which is preliminary data.</text>
</comment>
<gene>
    <name evidence="3" type="ORF">WIS52_24775</name>
</gene>
<dbReference type="RefSeq" id="WP_349300764.1">
    <property type="nucleotide sequence ID" value="NZ_JBEDNQ010000011.1"/>
</dbReference>
<reference evidence="3 4" key="1">
    <citation type="submission" date="2024-03" db="EMBL/GenBank/DDBJ databases">
        <title>Draft genome sequence of Pseudonocardia nematodicida JCM 31783.</title>
        <authorList>
            <person name="Butdee W."/>
            <person name="Duangmal K."/>
        </authorList>
    </citation>
    <scope>NUCLEOTIDE SEQUENCE [LARGE SCALE GENOMIC DNA]</scope>
    <source>
        <strain evidence="3 4">JCM 31783</strain>
    </source>
</reference>
<keyword evidence="4" id="KW-1185">Reference proteome</keyword>
<dbReference type="PROSITE" id="PS50966">
    <property type="entry name" value="ZF_SWIM"/>
    <property type="match status" value="1"/>
</dbReference>
<dbReference type="InterPro" id="IPR007527">
    <property type="entry name" value="Znf_SWIM"/>
</dbReference>
<accession>A0ABV1KGW6</accession>
<evidence type="ECO:0000256" key="1">
    <source>
        <dbReference type="PROSITE-ProRule" id="PRU00325"/>
    </source>
</evidence>
<sequence length="171" mass="18760">MSDFGTTAWGRVWLRLAEPVSVTRPDPQLPRARSLARRDRVREMTTGPGRITAVVDDGGDHRVELHFPVWSRPPRIADPELPDELVETLAGEGTPVAPGAGDLATECDCRARDGRCRHVLAVLMETARRADETPSLALALRGAEPARTAVDRDRIPITDLDPETFWSLPPG</sequence>
<feature type="domain" description="SWIM-type" evidence="2">
    <location>
        <begin position="92"/>
        <end position="127"/>
    </location>
</feature>
<keyword evidence="1" id="KW-0479">Metal-binding</keyword>